<evidence type="ECO:0000313" key="3">
    <source>
        <dbReference type="Proteomes" id="UP000694843"/>
    </source>
</evidence>
<dbReference type="Gene3D" id="3.10.100.10">
    <property type="entry name" value="Mannose-Binding Protein A, subunit A"/>
    <property type="match status" value="1"/>
</dbReference>
<dbReference type="KEGG" id="hazt:108676255"/>
<dbReference type="OrthoDB" id="8922919at2759"/>
<dbReference type="SUPFAM" id="SSF56436">
    <property type="entry name" value="C-type lectin-like"/>
    <property type="match status" value="1"/>
</dbReference>
<feature type="domain" description="C-type lectin" evidence="2">
    <location>
        <begin position="1"/>
        <end position="105"/>
    </location>
</feature>
<protein>
    <submittedName>
        <fullName evidence="4">Mannose-binding protein C-like</fullName>
    </submittedName>
</protein>
<organism evidence="3 4">
    <name type="scientific">Hyalella azteca</name>
    <name type="common">Amphipod</name>
    <dbReference type="NCBI Taxonomy" id="294128"/>
    <lineage>
        <taxon>Eukaryota</taxon>
        <taxon>Metazoa</taxon>
        <taxon>Ecdysozoa</taxon>
        <taxon>Arthropoda</taxon>
        <taxon>Crustacea</taxon>
        <taxon>Multicrustacea</taxon>
        <taxon>Malacostraca</taxon>
        <taxon>Eumalacostraca</taxon>
        <taxon>Peracarida</taxon>
        <taxon>Amphipoda</taxon>
        <taxon>Senticaudata</taxon>
        <taxon>Talitrida</taxon>
        <taxon>Talitroidea</taxon>
        <taxon>Hyalellidae</taxon>
        <taxon>Hyalella</taxon>
    </lineage>
</organism>
<keyword evidence="3" id="KW-1185">Reference proteome</keyword>
<dbReference type="OMA" id="INEQCIM"/>
<dbReference type="PROSITE" id="PS50041">
    <property type="entry name" value="C_TYPE_LECTIN_2"/>
    <property type="match status" value="1"/>
</dbReference>
<keyword evidence="1" id="KW-1015">Disulfide bond</keyword>
<dbReference type="Proteomes" id="UP000694843">
    <property type="component" value="Unplaced"/>
</dbReference>
<dbReference type="GeneID" id="108676255"/>
<evidence type="ECO:0000256" key="1">
    <source>
        <dbReference type="ARBA" id="ARBA00023157"/>
    </source>
</evidence>
<dbReference type="RefSeq" id="XP_018019797.1">
    <property type="nucleotide sequence ID" value="XM_018164308.1"/>
</dbReference>
<reference evidence="4" key="1">
    <citation type="submission" date="2025-08" db="UniProtKB">
        <authorList>
            <consortium name="RefSeq"/>
        </authorList>
    </citation>
    <scope>IDENTIFICATION</scope>
    <source>
        <tissue evidence="4">Whole organism</tissue>
    </source>
</reference>
<dbReference type="InterPro" id="IPR001304">
    <property type="entry name" value="C-type_lectin-like"/>
</dbReference>
<proteinExistence type="predicted"/>
<evidence type="ECO:0000313" key="4">
    <source>
        <dbReference type="RefSeq" id="XP_018019797.1"/>
    </source>
</evidence>
<dbReference type="Pfam" id="PF00059">
    <property type="entry name" value="Lectin_C"/>
    <property type="match status" value="1"/>
</dbReference>
<dbReference type="PANTHER" id="PTHR22803">
    <property type="entry name" value="MANNOSE, PHOSPHOLIPASE, LECTIN RECEPTOR RELATED"/>
    <property type="match status" value="1"/>
</dbReference>
<dbReference type="InterPro" id="IPR018378">
    <property type="entry name" value="C-type_lectin_CS"/>
</dbReference>
<dbReference type="AlphaFoldDB" id="A0A8B7P1A8"/>
<dbReference type="SMART" id="SM00034">
    <property type="entry name" value="CLECT"/>
    <property type="match status" value="1"/>
</dbReference>
<dbReference type="InterPro" id="IPR050111">
    <property type="entry name" value="C-type_lectin/snaclec_domain"/>
</dbReference>
<dbReference type="PROSITE" id="PS00615">
    <property type="entry name" value="C_TYPE_LECTIN_1"/>
    <property type="match status" value="1"/>
</dbReference>
<gene>
    <name evidence="4" type="primary">LOC108676255</name>
</gene>
<evidence type="ECO:0000259" key="2">
    <source>
        <dbReference type="PROSITE" id="PS50041"/>
    </source>
</evidence>
<name>A0A8B7P1A8_HYAAZ</name>
<accession>A0A8B7P1A8</accession>
<sequence length="129" mass="14398">MTYELARTHCGNLGGYLAFPMDDQENSFIRQLVKAQYAWLGGDMIGRNGTFLTSGSAPEGARPIRQTFWNTGEPNNPINEQCIMMIGSGKWNDGSCGSSYNFVCQFPYAGACMWLPHPAFHDLQCYRKA</sequence>
<dbReference type="InterPro" id="IPR016186">
    <property type="entry name" value="C-type_lectin-like/link_sf"/>
</dbReference>
<dbReference type="InterPro" id="IPR016187">
    <property type="entry name" value="CTDL_fold"/>
</dbReference>